<sequence length="116" mass="13503">MIDKIYEWVKNLSFYLVLVTALLQMLPDSDYRKYIRFFTGLVLIALLLTPVLKTVHAGDLKTEILQDADWQEFQDKLQKTETKVRKQMTETADAAENGKAQDEQKKIEVKEIEVQP</sequence>
<evidence type="ECO:0000256" key="2">
    <source>
        <dbReference type="SAM" id="Phobius"/>
    </source>
</evidence>
<comment type="caution">
    <text evidence="3">The sequence shown here is derived from an EMBL/GenBank/DDBJ whole genome shotgun (WGS) entry which is preliminary data.</text>
</comment>
<organism evidence="3 4">
    <name type="scientific">Dorea hominis</name>
    <dbReference type="NCBI Taxonomy" id="2763040"/>
    <lineage>
        <taxon>Bacteria</taxon>
        <taxon>Bacillati</taxon>
        <taxon>Bacillota</taxon>
        <taxon>Clostridia</taxon>
        <taxon>Lachnospirales</taxon>
        <taxon>Lachnospiraceae</taxon>
        <taxon>Dorea</taxon>
    </lineage>
</organism>
<dbReference type="EMBL" id="JACOOY010000005">
    <property type="protein sequence ID" value="MBC5664721.1"/>
    <property type="molecule type" value="Genomic_DNA"/>
</dbReference>
<keyword evidence="2" id="KW-0472">Membrane</keyword>
<proteinExistence type="predicted"/>
<feature type="region of interest" description="Disordered" evidence="1">
    <location>
        <begin position="84"/>
        <end position="116"/>
    </location>
</feature>
<evidence type="ECO:0000313" key="3">
    <source>
        <dbReference type="EMBL" id="MBC5664721.1"/>
    </source>
</evidence>
<keyword evidence="2" id="KW-1133">Transmembrane helix</keyword>
<dbReference type="Proteomes" id="UP000647235">
    <property type="component" value="Unassembled WGS sequence"/>
</dbReference>
<keyword evidence="2" id="KW-0812">Transmembrane</keyword>
<name>A0ABR7ETQ0_9FIRM</name>
<keyword evidence="4" id="KW-1185">Reference proteome</keyword>
<accession>A0ABR7ETQ0</accession>
<feature type="compositionally biased region" description="Basic and acidic residues" evidence="1">
    <location>
        <begin position="99"/>
        <end position="116"/>
    </location>
</feature>
<dbReference type="Pfam" id="PF09581">
    <property type="entry name" value="Spore_III_AF"/>
    <property type="match status" value="1"/>
</dbReference>
<evidence type="ECO:0000256" key="1">
    <source>
        <dbReference type="SAM" id="MobiDB-lite"/>
    </source>
</evidence>
<feature type="transmembrane region" description="Helical" evidence="2">
    <location>
        <begin position="12"/>
        <end position="28"/>
    </location>
</feature>
<dbReference type="InterPro" id="IPR014245">
    <property type="entry name" value="Spore_III_AF"/>
</dbReference>
<gene>
    <name evidence="3" type="ORF">H8S07_05440</name>
</gene>
<feature type="transmembrane region" description="Helical" evidence="2">
    <location>
        <begin position="34"/>
        <end position="52"/>
    </location>
</feature>
<evidence type="ECO:0000313" key="4">
    <source>
        <dbReference type="Proteomes" id="UP000647235"/>
    </source>
</evidence>
<reference evidence="3 4" key="1">
    <citation type="submission" date="2020-08" db="EMBL/GenBank/DDBJ databases">
        <title>Genome public.</title>
        <authorList>
            <person name="Liu C."/>
            <person name="Sun Q."/>
        </authorList>
    </citation>
    <scope>NUCLEOTIDE SEQUENCE [LARGE SCALE GENOMIC DNA]</scope>
    <source>
        <strain evidence="3 4">NSJ-36</strain>
    </source>
</reference>
<protein>
    <submittedName>
        <fullName evidence="3">Stage III sporulation protein AF</fullName>
    </submittedName>
</protein>
<dbReference type="RefSeq" id="WP_186855603.1">
    <property type="nucleotide sequence ID" value="NZ_JACOOY010000005.1"/>
</dbReference>